<evidence type="ECO:0000313" key="2">
    <source>
        <dbReference type="Proteomes" id="UP000005741"/>
    </source>
</evidence>
<evidence type="ECO:0008006" key="3">
    <source>
        <dbReference type="Google" id="ProtNLM"/>
    </source>
</evidence>
<sequence>MKDFFIFAGPNGSGKSTIIKGLLSENNVIYLNADYCARAVPLIAKMPDGLEKSVRAQKETERQIEEMISSGESFAWETVFSHESRLEIMKSAKVAGYRIHLNYITTKHPDINVRRVHDRFLRGGHDVPEEKIRGRYKRSVSFLPEMILAADEVLIYDNSYDNANPTLLFQKLMGNEDDSGPDMIVWQVDDKEVNEWVMTHVIKPLNDMDIFVHCLK</sequence>
<dbReference type="SUPFAM" id="SSF52540">
    <property type="entry name" value="P-loop containing nucleoside triphosphate hydrolases"/>
    <property type="match status" value="1"/>
</dbReference>
<proteinExistence type="predicted"/>
<name>H1Z1M1_9EURY</name>
<organism evidence="1 2">
    <name type="scientific">Methanoplanus limicola DSM 2279</name>
    <dbReference type="NCBI Taxonomy" id="937775"/>
    <lineage>
        <taxon>Archaea</taxon>
        <taxon>Methanobacteriati</taxon>
        <taxon>Methanobacteriota</taxon>
        <taxon>Stenosarchaea group</taxon>
        <taxon>Methanomicrobia</taxon>
        <taxon>Methanomicrobiales</taxon>
        <taxon>Methanomicrobiaceae</taxon>
        <taxon>Methanoplanus</taxon>
    </lineage>
</organism>
<evidence type="ECO:0000313" key="1">
    <source>
        <dbReference type="EMBL" id="EHQ34547.1"/>
    </source>
</evidence>
<dbReference type="InterPro" id="IPR027417">
    <property type="entry name" value="P-loop_NTPase"/>
</dbReference>
<dbReference type="EMBL" id="CM001436">
    <property type="protein sequence ID" value="EHQ34547.1"/>
    <property type="molecule type" value="Genomic_DNA"/>
</dbReference>
<dbReference type="OrthoDB" id="75417at2157"/>
<dbReference type="AlphaFoldDB" id="H1Z1M1"/>
<dbReference type="PANTHER" id="PTHR39206">
    <property type="entry name" value="SLL8004 PROTEIN"/>
    <property type="match status" value="1"/>
</dbReference>
<dbReference type="Pfam" id="PF13671">
    <property type="entry name" value="AAA_33"/>
    <property type="match status" value="1"/>
</dbReference>
<dbReference type="RefSeq" id="WP_004076186.1">
    <property type="nucleotide sequence ID" value="NZ_CM001436.1"/>
</dbReference>
<dbReference type="HOGENOM" id="CLU_094497_0_0_2"/>
<reference evidence="1 2" key="1">
    <citation type="submission" date="2011-10" db="EMBL/GenBank/DDBJ databases">
        <title>The Improved High-Quality Draft genome of Methanoplanus limicola DSM 2279.</title>
        <authorList>
            <consortium name="US DOE Joint Genome Institute (JGI-PGF)"/>
            <person name="Lucas S."/>
            <person name="Copeland A."/>
            <person name="Lapidus A."/>
            <person name="Glavina del Rio T."/>
            <person name="Dalin E."/>
            <person name="Tice H."/>
            <person name="Bruce D."/>
            <person name="Goodwin L."/>
            <person name="Pitluck S."/>
            <person name="Peters L."/>
            <person name="Mikhailova N."/>
            <person name="Lu M."/>
            <person name="Kyrpides N."/>
            <person name="Mavromatis K."/>
            <person name="Ivanova N."/>
            <person name="Markowitz V."/>
            <person name="Cheng J.-F."/>
            <person name="Hugenholtz P."/>
            <person name="Woyke T."/>
            <person name="Wu D."/>
            <person name="Wirth R."/>
            <person name="Brambilla E.-M."/>
            <person name="Klenk H.-P."/>
            <person name="Eisen J.A."/>
        </authorList>
    </citation>
    <scope>NUCLEOTIDE SEQUENCE [LARGE SCALE GENOMIC DNA]</scope>
    <source>
        <strain evidence="1 2">DSM 2279</strain>
    </source>
</reference>
<dbReference type="PATRIC" id="fig|937775.9.peg.483"/>
<accession>H1Z1M1</accession>
<dbReference type="Gene3D" id="3.40.50.300">
    <property type="entry name" value="P-loop containing nucleotide triphosphate hydrolases"/>
    <property type="match status" value="1"/>
</dbReference>
<dbReference type="Proteomes" id="UP000005741">
    <property type="component" value="Chromosome"/>
</dbReference>
<dbReference type="PANTHER" id="PTHR39206:SF1">
    <property type="entry name" value="SLL8004 PROTEIN"/>
    <property type="match status" value="1"/>
</dbReference>
<protein>
    <recommendedName>
        <fullName evidence="3">UDP-N-acetylglucosamine kinase</fullName>
    </recommendedName>
</protein>
<dbReference type="InParanoid" id="H1Z1M1"/>
<keyword evidence="2" id="KW-1185">Reference proteome</keyword>
<gene>
    <name evidence="1" type="ORF">Metlim_0408</name>
</gene>